<reference evidence="2 3" key="1">
    <citation type="submission" date="2023-11" db="EMBL/GenBank/DDBJ databases">
        <title>Gilvimarinus fulvus sp. nov., isolated from the surface of Kelp.</title>
        <authorList>
            <person name="Sun Y.Y."/>
            <person name="Gong Y."/>
            <person name="Du Z.J."/>
        </authorList>
    </citation>
    <scope>NUCLEOTIDE SEQUENCE [LARGE SCALE GENOMIC DNA]</scope>
    <source>
        <strain evidence="2 3">SDUM040013</strain>
    </source>
</reference>
<keyword evidence="1" id="KW-0732">Signal</keyword>
<organism evidence="2 3">
    <name type="scientific">Gilvimarinus gilvus</name>
    <dbReference type="NCBI Taxonomy" id="3058038"/>
    <lineage>
        <taxon>Bacteria</taxon>
        <taxon>Pseudomonadati</taxon>
        <taxon>Pseudomonadota</taxon>
        <taxon>Gammaproteobacteria</taxon>
        <taxon>Cellvibrionales</taxon>
        <taxon>Cellvibrionaceae</taxon>
        <taxon>Gilvimarinus</taxon>
    </lineage>
</organism>
<evidence type="ECO:0000313" key="3">
    <source>
        <dbReference type="Proteomes" id="UP001273505"/>
    </source>
</evidence>
<name>A0ABU4RW78_9GAMM</name>
<dbReference type="EMBL" id="JAXAFO010000009">
    <property type="protein sequence ID" value="MDX6849133.1"/>
    <property type="molecule type" value="Genomic_DNA"/>
</dbReference>
<dbReference type="Proteomes" id="UP001273505">
    <property type="component" value="Unassembled WGS sequence"/>
</dbReference>
<comment type="caution">
    <text evidence="2">The sequence shown here is derived from an EMBL/GenBank/DDBJ whole genome shotgun (WGS) entry which is preliminary data.</text>
</comment>
<protein>
    <submittedName>
        <fullName evidence="2">Uncharacterized protein</fullName>
    </submittedName>
</protein>
<feature type="chain" id="PRO_5046944479" evidence="1">
    <location>
        <begin position="22"/>
        <end position="371"/>
    </location>
</feature>
<dbReference type="InterPro" id="IPR011990">
    <property type="entry name" value="TPR-like_helical_dom_sf"/>
</dbReference>
<dbReference type="SUPFAM" id="SSF48452">
    <property type="entry name" value="TPR-like"/>
    <property type="match status" value="1"/>
</dbReference>
<keyword evidence="3" id="KW-1185">Reference proteome</keyword>
<evidence type="ECO:0000313" key="2">
    <source>
        <dbReference type="EMBL" id="MDX6849133.1"/>
    </source>
</evidence>
<dbReference type="RefSeq" id="WP_302722745.1">
    <property type="nucleotide sequence ID" value="NZ_JAULRU010000569.1"/>
</dbReference>
<proteinExistence type="predicted"/>
<evidence type="ECO:0000256" key="1">
    <source>
        <dbReference type="SAM" id="SignalP"/>
    </source>
</evidence>
<sequence>MRTIKRFVVGMTVLMSTGVLASPFSPESLEQVIADWGEPISLDVATLQSIDQQLQWVEQQLEQAKRPGQSFRYELATQVLQTLSVAKIEKRTDRIRFWLARAYVAQHQHEFEQARINLRYVLRESPQDVQARLMAARIELVAGNLEQANTHCSDLLGSSDLLSASACLLEVRSYQQDVEAVYPALEKIIQRAGLPSDNRRAWLEQMMADMAVRMEKYELAQSWLKLDNTQHSVSYLSQWAEVQLLLGHPNRVLQTLGSLNVAEDNLDDVLVLKLALAERLVGEQSHWREQMAERVALREARNDWQHAAHLARYYLDVASDNAKALHWAQINITKSKELYDQELLARALALITECYEKLCRSSENLVAEDQS</sequence>
<feature type="signal peptide" evidence="1">
    <location>
        <begin position="1"/>
        <end position="21"/>
    </location>
</feature>
<gene>
    <name evidence="2" type="ORF">SCD92_07165</name>
</gene>
<dbReference type="Gene3D" id="1.25.40.10">
    <property type="entry name" value="Tetratricopeptide repeat domain"/>
    <property type="match status" value="1"/>
</dbReference>
<accession>A0ABU4RW78</accession>